<evidence type="ECO:0000313" key="1">
    <source>
        <dbReference type="EMBL" id="KAI9384871.1"/>
    </source>
</evidence>
<dbReference type="EMBL" id="CM009301">
    <property type="protein sequence ID" value="KAI9384871.1"/>
    <property type="molecule type" value="Genomic_DNA"/>
</dbReference>
<dbReference type="Proteomes" id="UP000006729">
    <property type="component" value="Chromosome 12"/>
</dbReference>
<evidence type="ECO:0000313" key="2">
    <source>
        <dbReference type="Proteomes" id="UP000006729"/>
    </source>
</evidence>
<protein>
    <submittedName>
        <fullName evidence="1">Uncharacterized protein</fullName>
    </submittedName>
</protein>
<sequence length="171" mass="19874">MMILTRLQNLVLVNCRNLDVLPPLGRLPNLESLSLTRLKLRRLDGGFLGIENVGNTNINEGEIARVAAFPKLKKLSIWHLKELEEWDGIERRVVEEDSTTTSIFIMPQLVEFRILKCPLLRALPDYVLIAPLQKFSIEYCPNLRKRYDRDREEMGEDGHRISHIPNILFKE</sequence>
<keyword evidence="2" id="KW-1185">Reference proteome</keyword>
<organism evidence="1 2">
    <name type="scientific">Populus trichocarpa</name>
    <name type="common">Western balsam poplar</name>
    <name type="synonym">Populus balsamifera subsp. trichocarpa</name>
    <dbReference type="NCBI Taxonomy" id="3694"/>
    <lineage>
        <taxon>Eukaryota</taxon>
        <taxon>Viridiplantae</taxon>
        <taxon>Streptophyta</taxon>
        <taxon>Embryophyta</taxon>
        <taxon>Tracheophyta</taxon>
        <taxon>Spermatophyta</taxon>
        <taxon>Magnoliopsida</taxon>
        <taxon>eudicotyledons</taxon>
        <taxon>Gunneridae</taxon>
        <taxon>Pentapetalae</taxon>
        <taxon>rosids</taxon>
        <taxon>fabids</taxon>
        <taxon>Malpighiales</taxon>
        <taxon>Salicaceae</taxon>
        <taxon>Saliceae</taxon>
        <taxon>Populus</taxon>
    </lineage>
</organism>
<proteinExistence type="predicted"/>
<reference evidence="1 2" key="1">
    <citation type="journal article" date="2006" name="Science">
        <title>The genome of black cottonwood, Populus trichocarpa (Torr. &amp; Gray).</title>
        <authorList>
            <person name="Tuskan G.A."/>
            <person name="Difazio S."/>
            <person name="Jansson S."/>
            <person name="Bohlmann J."/>
            <person name="Grigoriev I."/>
            <person name="Hellsten U."/>
            <person name="Putnam N."/>
            <person name="Ralph S."/>
            <person name="Rombauts S."/>
            <person name="Salamov A."/>
            <person name="Schein J."/>
            <person name="Sterck L."/>
            <person name="Aerts A."/>
            <person name="Bhalerao R.R."/>
            <person name="Bhalerao R.P."/>
            <person name="Blaudez D."/>
            <person name="Boerjan W."/>
            <person name="Brun A."/>
            <person name="Brunner A."/>
            <person name="Busov V."/>
            <person name="Campbell M."/>
            <person name="Carlson J."/>
            <person name="Chalot M."/>
            <person name="Chapman J."/>
            <person name="Chen G.L."/>
            <person name="Cooper D."/>
            <person name="Coutinho P.M."/>
            <person name="Couturier J."/>
            <person name="Covert S."/>
            <person name="Cronk Q."/>
            <person name="Cunningham R."/>
            <person name="Davis J."/>
            <person name="Degroeve S."/>
            <person name="Dejardin A."/>
            <person name="Depamphilis C."/>
            <person name="Detter J."/>
            <person name="Dirks B."/>
            <person name="Dubchak I."/>
            <person name="Duplessis S."/>
            <person name="Ehlting J."/>
            <person name="Ellis B."/>
            <person name="Gendler K."/>
            <person name="Goodstein D."/>
            <person name="Gribskov M."/>
            <person name="Grimwood J."/>
            <person name="Groover A."/>
            <person name="Gunter L."/>
            <person name="Hamberger B."/>
            <person name="Heinze B."/>
            <person name="Helariutta Y."/>
            <person name="Henrissat B."/>
            <person name="Holligan D."/>
            <person name="Holt R."/>
            <person name="Huang W."/>
            <person name="Islam-Faridi N."/>
            <person name="Jones S."/>
            <person name="Jones-Rhoades M."/>
            <person name="Jorgensen R."/>
            <person name="Joshi C."/>
            <person name="Kangasjarvi J."/>
            <person name="Karlsson J."/>
            <person name="Kelleher C."/>
            <person name="Kirkpatrick R."/>
            <person name="Kirst M."/>
            <person name="Kohler A."/>
            <person name="Kalluri U."/>
            <person name="Larimer F."/>
            <person name="Leebens-Mack J."/>
            <person name="Leple J.C."/>
            <person name="Locascio P."/>
            <person name="Lou Y."/>
            <person name="Lucas S."/>
            <person name="Martin F."/>
            <person name="Montanini B."/>
            <person name="Napoli C."/>
            <person name="Nelson D.R."/>
            <person name="Nelson C."/>
            <person name="Nieminen K."/>
            <person name="Nilsson O."/>
            <person name="Pereda V."/>
            <person name="Peter G."/>
            <person name="Philippe R."/>
            <person name="Pilate G."/>
            <person name="Poliakov A."/>
            <person name="Razumovskaya J."/>
            <person name="Richardson P."/>
            <person name="Rinaldi C."/>
            <person name="Ritland K."/>
            <person name="Rouze P."/>
            <person name="Ryaboy D."/>
            <person name="Schmutz J."/>
            <person name="Schrader J."/>
            <person name="Segerman B."/>
            <person name="Shin H."/>
            <person name="Siddiqui A."/>
            <person name="Sterky F."/>
            <person name="Terry A."/>
            <person name="Tsai C.J."/>
            <person name="Uberbacher E."/>
            <person name="Unneberg P."/>
            <person name="Vahala J."/>
            <person name="Wall K."/>
            <person name="Wessler S."/>
            <person name="Yang G."/>
            <person name="Yin T."/>
            <person name="Douglas C."/>
            <person name="Marra M."/>
            <person name="Sandberg G."/>
            <person name="Van de Peer Y."/>
            <person name="Rokhsar D."/>
        </authorList>
    </citation>
    <scope>NUCLEOTIDE SEQUENCE [LARGE SCALE GENOMIC DNA]</scope>
    <source>
        <strain evidence="2">cv. Nisqually</strain>
    </source>
</reference>
<comment type="caution">
    <text evidence="1">The sequence shown here is derived from an EMBL/GenBank/DDBJ whole genome shotgun (WGS) entry which is preliminary data.</text>
</comment>
<name>A0ACC0S5N6_POPTR</name>
<gene>
    <name evidence="1" type="ORF">POPTR_012G121775v4</name>
</gene>
<accession>A0ACC0S5N6</accession>